<accession>A0A7M5UYS2</accession>
<dbReference type="Gene3D" id="1.10.287.70">
    <property type="match status" value="1"/>
</dbReference>
<organism evidence="3 4">
    <name type="scientific">Clytia hemisphaerica</name>
    <dbReference type="NCBI Taxonomy" id="252671"/>
    <lineage>
        <taxon>Eukaryota</taxon>
        <taxon>Metazoa</taxon>
        <taxon>Cnidaria</taxon>
        <taxon>Hydrozoa</taxon>
        <taxon>Hydroidolina</taxon>
        <taxon>Leptothecata</taxon>
        <taxon>Obeliida</taxon>
        <taxon>Clytiidae</taxon>
        <taxon>Clytia</taxon>
    </lineage>
</organism>
<evidence type="ECO:0000313" key="4">
    <source>
        <dbReference type="Proteomes" id="UP000594262"/>
    </source>
</evidence>
<dbReference type="OrthoDB" id="297496at2759"/>
<keyword evidence="4" id="KW-1185">Reference proteome</keyword>
<keyword evidence="1" id="KW-1133">Transmembrane helix</keyword>
<dbReference type="Proteomes" id="UP000594262">
    <property type="component" value="Unplaced"/>
</dbReference>
<dbReference type="EnsemblMetazoa" id="CLYHEMT000659.1">
    <property type="protein sequence ID" value="CLYHEMP000659.1"/>
    <property type="gene ID" value="CLYHEMG000659"/>
</dbReference>
<name>A0A7M5UYS2_9CNID</name>
<dbReference type="AlphaFoldDB" id="A0A7M5UYS2"/>
<proteinExistence type="predicted"/>
<feature type="transmembrane region" description="Helical" evidence="1">
    <location>
        <begin position="175"/>
        <end position="195"/>
    </location>
</feature>
<feature type="transmembrane region" description="Helical" evidence="1">
    <location>
        <begin position="239"/>
        <end position="263"/>
    </location>
</feature>
<sequence>CTFLLHFRNKTNITYTMKTTILLLMLFLIKKTLQEDKQNQSIPNGQSIYESTIPWPAYFWEIKPYIFTNEKGRLAGMIVDYFEEQRRVGMSCFNNVSNSYLIKYSNKLPDRESILQFYNNQSVEGYFLPIFGNNSEYDSNSEIYAPISATSVSLVAKQVEVELSNKLVKAVIDSALLGIVVVLISITFSFVYALIDQIGKEKTKTFMEELYLAISFCVTTMSTVGYGDMVPSNQISRLIIVQWMVFGLIISSLITGSITKFVYTDHDYLPPYRDKNIQIAVLNNSAEYKIATKDFFADKVTNYSTYEEIFDAIREGKSKYAIVNSDIAAYAQDTWNIGKSPAERLVVIFTKPIMIPIQIGYRSSKYSMSDKLAVCVDYYDGQAKEYAYARYRKRVKTTELYIPTMAEFILCYDIPRAMLIACCTLISLGILFDLTRYYLKRQRQKRSDKIEINETVDPDDDEDGVVENYFVDVPKADWSNLKNEIDALNKTISTMLHQQNKGVVEETTTNATQFAIRNVAFSLSENNS</sequence>
<evidence type="ECO:0000256" key="1">
    <source>
        <dbReference type="SAM" id="Phobius"/>
    </source>
</evidence>
<feature type="transmembrane region" description="Helical" evidence="1">
    <location>
        <begin position="417"/>
        <end position="439"/>
    </location>
</feature>
<keyword evidence="1" id="KW-0472">Membrane</keyword>
<evidence type="ECO:0000313" key="3">
    <source>
        <dbReference type="EnsemblMetazoa" id="CLYHEMP000659.1"/>
    </source>
</evidence>
<keyword evidence="1" id="KW-0812">Transmembrane</keyword>
<dbReference type="SUPFAM" id="SSF81324">
    <property type="entry name" value="Voltage-gated potassium channels"/>
    <property type="match status" value="1"/>
</dbReference>
<feature type="transmembrane region" description="Helical" evidence="1">
    <location>
        <begin position="210"/>
        <end position="227"/>
    </location>
</feature>
<reference evidence="3" key="1">
    <citation type="submission" date="2021-01" db="UniProtKB">
        <authorList>
            <consortium name="EnsemblMetazoa"/>
        </authorList>
    </citation>
    <scope>IDENTIFICATION</scope>
</reference>
<feature type="domain" description="Potassium channel" evidence="2">
    <location>
        <begin position="181"/>
        <end position="262"/>
    </location>
</feature>
<protein>
    <recommendedName>
        <fullName evidence="2">Potassium channel domain-containing protein</fullName>
    </recommendedName>
</protein>
<dbReference type="InterPro" id="IPR013099">
    <property type="entry name" value="K_chnl_dom"/>
</dbReference>
<evidence type="ECO:0000259" key="2">
    <source>
        <dbReference type="Pfam" id="PF07885"/>
    </source>
</evidence>
<dbReference type="Pfam" id="PF07885">
    <property type="entry name" value="Ion_trans_2"/>
    <property type="match status" value="1"/>
</dbReference>